<dbReference type="GO" id="GO:0020037">
    <property type="term" value="F:heme binding"/>
    <property type="evidence" value="ECO:0007669"/>
    <property type="project" value="InterPro"/>
</dbReference>
<keyword evidence="8" id="KW-1133">Transmembrane helix</keyword>
<feature type="binding site" description="axial binding residue" evidence="6">
    <location>
        <position position="449"/>
    </location>
    <ligand>
        <name>heme</name>
        <dbReference type="ChEBI" id="CHEBI:30413"/>
    </ligand>
    <ligandPart>
        <name>Fe</name>
        <dbReference type="ChEBI" id="CHEBI:18248"/>
    </ligandPart>
</feature>
<organism evidence="9 10">
    <name type="scientific">Pseudovirgaria hyperparasitica</name>
    <dbReference type="NCBI Taxonomy" id="470096"/>
    <lineage>
        <taxon>Eukaryota</taxon>
        <taxon>Fungi</taxon>
        <taxon>Dikarya</taxon>
        <taxon>Ascomycota</taxon>
        <taxon>Pezizomycotina</taxon>
        <taxon>Dothideomycetes</taxon>
        <taxon>Dothideomycetes incertae sedis</taxon>
        <taxon>Acrospermales</taxon>
        <taxon>Acrospermaceae</taxon>
        <taxon>Pseudovirgaria</taxon>
    </lineage>
</organism>
<dbReference type="RefSeq" id="XP_033602196.1">
    <property type="nucleotide sequence ID" value="XM_033746030.1"/>
</dbReference>
<dbReference type="SUPFAM" id="SSF48264">
    <property type="entry name" value="Cytochrome P450"/>
    <property type="match status" value="1"/>
</dbReference>
<keyword evidence="8" id="KW-0472">Membrane</keyword>
<evidence type="ECO:0000256" key="3">
    <source>
        <dbReference type="ARBA" id="ARBA00022617"/>
    </source>
</evidence>
<evidence type="ECO:0000256" key="2">
    <source>
        <dbReference type="ARBA" id="ARBA00010617"/>
    </source>
</evidence>
<keyword evidence="7" id="KW-0503">Monooxygenase</keyword>
<dbReference type="PANTHER" id="PTHR24305:SF210">
    <property type="entry name" value="CYTOCHROME P450 MONOOXYGENASE ASQL-RELATED"/>
    <property type="match status" value="1"/>
</dbReference>
<dbReference type="PROSITE" id="PS00086">
    <property type="entry name" value="CYTOCHROME_P450"/>
    <property type="match status" value="1"/>
</dbReference>
<dbReference type="Pfam" id="PF00067">
    <property type="entry name" value="p450"/>
    <property type="match status" value="1"/>
</dbReference>
<dbReference type="InterPro" id="IPR050121">
    <property type="entry name" value="Cytochrome_P450_monoxygenase"/>
</dbReference>
<comment type="cofactor">
    <cofactor evidence="1 6">
        <name>heme</name>
        <dbReference type="ChEBI" id="CHEBI:30413"/>
    </cofactor>
</comment>
<keyword evidence="8" id="KW-0812">Transmembrane</keyword>
<dbReference type="GeneID" id="54487084"/>
<comment type="similarity">
    <text evidence="2 7">Belongs to the cytochrome P450 family.</text>
</comment>
<accession>A0A6A6WB05</accession>
<evidence type="ECO:0000256" key="8">
    <source>
        <dbReference type="SAM" id="Phobius"/>
    </source>
</evidence>
<dbReference type="OrthoDB" id="1470350at2759"/>
<dbReference type="PRINTS" id="PR00385">
    <property type="entry name" value="P450"/>
</dbReference>
<dbReference type="Proteomes" id="UP000799437">
    <property type="component" value="Unassembled WGS sequence"/>
</dbReference>
<reference evidence="9" key="1">
    <citation type="journal article" date="2020" name="Stud. Mycol.">
        <title>101 Dothideomycetes genomes: a test case for predicting lifestyles and emergence of pathogens.</title>
        <authorList>
            <person name="Haridas S."/>
            <person name="Albert R."/>
            <person name="Binder M."/>
            <person name="Bloem J."/>
            <person name="Labutti K."/>
            <person name="Salamov A."/>
            <person name="Andreopoulos B."/>
            <person name="Baker S."/>
            <person name="Barry K."/>
            <person name="Bills G."/>
            <person name="Bluhm B."/>
            <person name="Cannon C."/>
            <person name="Castanera R."/>
            <person name="Culley D."/>
            <person name="Daum C."/>
            <person name="Ezra D."/>
            <person name="Gonzalez J."/>
            <person name="Henrissat B."/>
            <person name="Kuo A."/>
            <person name="Liang C."/>
            <person name="Lipzen A."/>
            <person name="Lutzoni F."/>
            <person name="Magnuson J."/>
            <person name="Mondo S."/>
            <person name="Nolan M."/>
            <person name="Ohm R."/>
            <person name="Pangilinan J."/>
            <person name="Park H.-J."/>
            <person name="Ramirez L."/>
            <person name="Alfaro M."/>
            <person name="Sun H."/>
            <person name="Tritt A."/>
            <person name="Yoshinaga Y."/>
            <person name="Zwiers L.-H."/>
            <person name="Turgeon B."/>
            <person name="Goodwin S."/>
            <person name="Spatafora J."/>
            <person name="Crous P."/>
            <person name="Grigoriev I."/>
        </authorList>
    </citation>
    <scope>NUCLEOTIDE SEQUENCE</scope>
    <source>
        <strain evidence="9">CBS 121739</strain>
    </source>
</reference>
<dbReference type="InterPro" id="IPR036396">
    <property type="entry name" value="Cyt_P450_sf"/>
</dbReference>
<evidence type="ECO:0000313" key="9">
    <source>
        <dbReference type="EMBL" id="KAF2759745.1"/>
    </source>
</evidence>
<dbReference type="InterPro" id="IPR017972">
    <property type="entry name" value="Cyt_P450_CS"/>
</dbReference>
<name>A0A6A6WB05_9PEZI</name>
<dbReference type="InterPro" id="IPR001128">
    <property type="entry name" value="Cyt_P450"/>
</dbReference>
<keyword evidence="7" id="KW-0560">Oxidoreductase</keyword>
<sequence>MYTDALLQSPAAVLGITSVALLIGYILTQAIQRRFFHPFSHVPGPWLNSISEIPAAFHLVNGEQHLYYRSLHEKYGPVVRVSPDELSFVSVEARDEIYGHRKAGLMEKSPIFLGAVGQVNGETGVSLALNAEHTRQRRAIGYIFTNSALLQHESIVRRHIHKWINVLRDAANGARPLDFSDWYTYLAFDIMGDLCFAEPFGCLDQASATSWSTSVIKVFVAATWTQAIRRITGVGTTLETILTKLLIPRRAAEWRLTHLANSKEKTLRRLADPDRDHPDFTYQILHSESKKSLSHTEVILNMGLFISAGTDTTATALAGWTYFVCTHPDVYARLTGEIRSALADETAIIWTNVRHLRYLEATIKEALRLFPPSGASQQRIVPVGGAVIDGYHIPAGKTVAVSPWASTRSSLNFHEPDAFMPERWLGTHERFANDRLAASVPFGNGPRVCVGKNLAYMEMQLVVAHLLWNFDIELDRGLFVDRNRVWGLDGVLKPPKVFHSTMKPELWVALKDIRR</sequence>
<dbReference type="PANTHER" id="PTHR24305">
    <property type="entry name" value="CYTOCHROME P450"/>
    <property type="match status" value="1"/>
</dbReference>
<dbReference type="InterPro" id="IPR002401">
    <property type="entry name" value="Cyt_P450_E_grp-I"/>
</dbReference>
<keyword evidence="10" id="KW-1185">Reference proteome</keyword>
<dbReference type="GO" id="GO:0005506">
    <property type="term" value="F:iron ion binding"/>
    <property type="evidence" value="ECO:0007669"/>
    <property type="project" value="InterPro"/>
</dbReference>
<dbReference type="CDD" id="cd11058">
    <property type="entry name" value="CYP60B-like"/>
    <property type="match status" value="1"/>
</dbReference>
<dbReference type="GO" id="GO:0016705">
    <property type="term" value="F:oxidoreductase activity, acting on paired donors, with incorporation or reduction of molecular oxygen"/>
    <property type="evidence" value="ECO:0007669"/>
    <property type="project" value="InterPro"/>
</dbReference>
<dbReference type="EMBL" id="ML996569">
    <property type="protein sequence ID" value="KAF2759745.1"/>
    <property type="molecule type" value="Genomic_DNA"/>
</dbReference>
<dbReference type="PRINTS" id="PR00463">
    <property type="entry name" value="EP450I"/>
</dbReference>
<evidence type="ECO:0000256" key="1">
    <source>
        <dbReference type="ARBA" id="ARBA00001971"/>
    </source>
</evidence>
<evidence type="ECO:0000256" key="4">
    <source>
        <dbReference type="ARBA" id="ARBA00022723"/>
    </source>
</evidence>
<evidence type="ECO:0000313" key="10">
    <source>
        <dbReference type="Proteomes" id="UP000799437"/>
    </source>
</evidence>
<gene>
    <name evidence="9" type="ORF">EJ05DRAFT_492383</name>
</gene>
<evidence type="ECO:0000256" key="6">
    <source>
        <dbReference type="PIRSR" id="PIRSR602401-1"/>
    </source>
</evidence>
<protein>
    <submittedName>
        <fullName evidence="9">Cytochrome P450</fullName>
    </submittedName>
</protein>
<keyword evidence="5 6" id="KW-0408">Iron</keyword>
<dbReference type="GO" id="GO:0004497">
    <property type="term" value="F:monooxygenase activity"/>
    <property type="evidence" value="ECO:0007669"/>
    <property type="project" value="UniProtKB-KW"/>
</dbReference>
<feature type="transmembrane region" description="Helical" evidence="8">
    <location>
        <begin position="6"/>
        <end position="27"/>
    </location>
</feature>
<evidence type="ECO:0000256" key="7">
    <source>
        <dbReference type="RuleBase" id="RU000461"/>
    </source>
</evidence>
<dbReference type="Gene3D" id="1.10.630.10">
    <property type="entry name" value="Cytochrome P450"/>
    <property type="match status" value="1"/>
</dbReference>
<dbReference type="AlphaFoldDB" id="A0A6A6WB05"/>
<proteinExistence type="inferred from homology"/>
<evidence type="ECO:0000256" key="5">
    <source>
        <dbReference type="ARBA" id="ARBA00023004"/>
    </source>
</evidence>
<keyword evidence="4 6" id="KW-0479">Metal-binding</keyword>
<keyword evidence="3 6" id="KW-0349">Heme</keyword>